<evidence type="ECO:0000313" key="4">
    <source>
        <dbReference type="Proteomes" id="UP000481421"/>
    </source>
</evidence>
<feature type="transmembrane region" description="Helical" evidence="1">
    <location>
        <begin position="369"/>
        <end position="396"/>
    </location>
</feature>
<dbReference type="EMBL" id="JAAIKE010000001">
    <property type="protein sequence ID" value="NEX45851.1"/>
    <property type="molecule type" value="Genomic_DNA"/>
</dbReference>
<feature type="transmembrane region" description="Helical" evidence="1">
    <location>
        <begin position="34"/>
        <end position="51"/>
    </location>
</feature>
<feature type="transmembrane region" description="Helical" evidence="1">
    <location>
        <begin position="140"/>
        <end position="158"/>
    </location>
</feature>
<keyword evidence="1" id="KW-1133">Transmembrane helix</keyword>
<keyword evidence="4" id="KW-1185">Reference proteome</keyword>
<feature type="transmembrane region" description="Helical" evidence="1">
    <location>
        <begin position="181"/>
        <end position="201"/>
    </location>
</feature>
<keyword evidence="1" id="KW-0472">Membrane</keyword>
<feature type="transmembrane region" description="Helical" evidence="1">
    <location>
        <begin position="58"/>
        <end position="76"/>
    </location>
</feature>
<comment type="caution">
    <text evidence="3">The sequence shown here is derived from an EMBL/GenBank/DDBJ whole genome shotgun (WGS) entry which is preliminary data.</text>
</comment>
<evidence type="ECO:0000313" key="3">
    <source>
        <dbReference type="EMBL" id="NEX45851.1"/>
    </source>
</evidence>
<protein>
    <recommendedName>
        <fullName evidence="2">DUF6418 domain-containing protein</fullName>
    </recommendedName>
</protein>
<dbReference type="InterPro" id="IPR046303">
    <property type="entry name" value="DUF6418"/>
</dbReference>
<feature type="transmembrane region" description="Helical" evidence="1">
    <location>
        <begin position="96"/>
        <end position="119"/>
    </location>
</feature>
<dbReference type="Proteomes" id="UP000481421">
    <property type="component" value="Unassembled WGS sequence"/>
</dbReference>
<dbReference type="Pfam" id="PF19982">
    <property type="entry name" value="DUF6418"/>
    <property type="match status" value="1"/>
</dbReference>
<organism evidence="3 4">
    <name type="scientific">Pseudotabrizicola algicola</name>
    <dbReference type="NCBI Taxonomy" id="2709381"/>
    <lineage>
        <taxon>Bacteria</taxon>
        <taxon>Pseudomonadati</taxon>
        <taxon>Pseudomonadota</taxon>
        <taxon>Alphaproteobacteria</taxon>
        <taxon>Rhodobacterales</taxon>
        <taxon>Paracoccaceae</taxon>
        <taxon>Pseudotabrizicola</taxon>
    </lineage>
</organism>
<evidence type="ECO:0000259" key="2">
    <source>
        <dbReference type="Pfam" id="PF19982"/>
    </source>
</evidence>
<dbReference type="AlphaFoldDB" id="A0A6B3RKA5"/>
<feature type="transmembrane region" description="Helical" evidence="1">
    <location>
        <begin position="230"/>
        <end position="246"/>
    </location>
</feature>
<accession>A0A6B3RKA5</accession>
<gene>
    <name evidence="3" type="ORF">G3572_06525</name>
</gene>
<reference evidence="3 4" key="1">
    <citation type="submission" date="2020-02" db="EMBL/GenBank/DDBJ databases">
        <title>Rhodobacter algicola sp. nov., isolated from microalga culture.</title>
        <authorList>
            <person name="Park C.-Y."/>
        </authorList>
    </citation>
    <scope>NUCLEOTIDE SEQUENCE [LARGE SCALE GENOMIC DNA]</scope>
    <source>
        <strain evidence="3 4">ETT8</strain>
    </source>
</reference>
<keyword evidence="1" id="KW-0812">Transmembrane</keyword>
<feature type="transmembrane region" description="Helical" evidence="1">
    <location>
        <begin position="435"/>
        <end position="454"/>
    </location>
</feature>
<feature type="transmembrane region" description="Helical" evidence="1">
    <location>
        <begin position="208"/>
        <end position="224"/>
    </location>
</feature>
<proteinExistence type="predicted"/>
<feature type="transmembrane region" description="Helical" evidence="1">
    <location>
        <begin position="258"/>
        <end position="278"/>
    </location>
</feature>
<name>A0A6B3RKA5_9RHOB</name>
<dbReference type="RefSeq" id="WP_164609831.1">
    <property type="nucleotide sequence ID" value="NZ_JAAIKE010000001.1"/>
</dbReference>
<evidence type="ECO:0000256" key="1">
    <source>
        <dbReference type="SAM" id="Phobius"/>
    </source>
</evidence>
<sequence>MTLRNLVAFSVISLGLIGLNLLGSVLSSSYPSSIWAYVGFFCFAGFCAALAKMRPASFILLSPLLFLRLTEMFAGIPIESGAYIPELGVHGEPTGAFVRLSALYIFIFWITSSVIESNWRRVSDAYRQVPEIIGQIKGVRIFYVVIIAMLSYAFLLGVREGFPMFTGSDRFAFRRVLDDRIFVTFINNRQILAFILGVLLLDSARRKFTFYLILSLYVISILFAEKFTSLAMMTLLILIPTALLYVARHGEVSLKKTFFVLGFISVLTMPLVLIVYGFQENSAMAFERLFSRMAAQGEFWWSADLRYGEFFHLDTSPLMADMRTWLNPSLQNHRTIGAEFGLYYVMQHHAVAENVYYAEHRGIGYVFTLFAYIMMTTGGLGLILITPLLHLIYALVMIWAVRAIIDLSILRIVLSMKLFVFILSGGFVVGYLWNFFGIKTIALALSIIGLKVLHDMRRRSKERRPSANRLVISRALPEGSHLKTPSNQAI</sequence>
<feature type="domain" description="DUF6418" evidence="2">
    <location>
        <begin position="338"/>
        <end position="442"/>
    </location>
</feature>
<feature type="transmembrane region" description="Helical" evidence="1">
    <location>
        <begin position="7"/>
        <end position="28"/>
    </location>
</feature>